<accession>A0AAW1RQL2</accession>
<evidence type="ECO:0000256" key="1">
    <source>
        <dbReference type="SAM" id="Coils"/>
    </source>
</evidence>
<evidence type="ECO:0000313" key="4">
    <source>
        <dbReference type="Proteomes" id="UP001485043"/>
    </source>
</evidence>
<name>A0AAW1RQL2_9CHLO</name>
<comment type="caution">
    <text evidence="3">The sequence shown here is derived from an EMBL/GenBank/DDBJ whole genome shotgun (WGS) entry which is preliminary data.</text>
</comment>
<evidence type="ECO:0000256" key="2">
    <source>
        <dbReference type="SAM" id="MobiDB-lite"/>
    </source>
</evidence>
<feature type="coiled-coil region" evidence="1">
    <location>
        <begin position="68"/>
        <end position="95"/>
    </location>
</feature>
<dbReference type="EMBL" id="JALJOV010002030">
    <property type="protein sequence ID" value="KAK9836082.1"/>
    <property type="molecule type" value="Genomic_DNA"/>
</dbReference>
<sequence>MPGRFDEAQPLGPSDSLWAGALSQAPELSNLSHADGTADAKEDCSMDSNDSERLRFLDDETDCLTVLLQRQQDNNHALRQQYEDQLHNVRVLQEENAAIMRMVAALQPHKFSFTLEPADNLTSLAEGFSSDLEAGIPAHRYTPQEGQQGFGQAGISEHAKHHPFGMPDPHSSDPQHHEEAPPDDDINASNEAEVEAVAAAALAVNRGNPAAALIDLLNLARKRRLMNSSSQEPAGM</sequence>
<feature type="compositionally biased region" description="Basic and acidic residues" evidence="2">
    <location>
        <begin position="170"/>
        <end position="180"/>
    </location>
</feature>
<feature type="region of interest" description="Disordered" evidence="2">
    <location>
        <begin position="158"/>
        <end position="192"/>
    </location>
</feature>
<proteinExistence type="predicted"/>
<organism evidence="3 4">
    <name type="scientific">Apatococcus fuscideae</name>
    <dbReference type="NCBI Taxonomy" id="2026836"/>
    <lineage>
        <taxon>Eukaryota</taxon>
        <taxon>Viridiplantae</taxon>
        <taxon>Chlorophyta</taxon>
        <taxon>core chlorophytes</taxon>
        <taxon>Trebouxiophyceae</taxon>
        <taxon>Chlorellales</taxon>
        <taxon>Chlorellaceae</taxon>
        <taxon>Apatococcus</taxon>
    </lineage>
</organism>
<gene>
    <name evidence="3" type="ORF">WJX84_009800</name>
</gene>
<keyword evidence="1" id="KW-0175">Coiled coil</keyword>
<dbReference type="Proteomes" id="UP001485043">
    <property type="component" value="Unassembled WGS sequence"/>
</dbReference>
<reference evidence="3 4" key="1">
    <citation type="journal article" date="2024" name="Nat. Commun.">
        <title>Phylogenomics reveals the evolutionary origins of lichenization in chlorophyte algae.</title>
        <authorList>
            <person name="Puginier C."/>
            <person name="Libourel C."/>
            <person name="Otte J."/>
            <person name="Skaloud P."/>
            <person name="Haon M."/>
            <person name="Grisel S."/>
            <person name="Petersen M."/>
            <person name="Berrin J.G."/>
            <person name="Delaux P.M."/>
            <person name="Dal Grande F."/>
            <person name="Keller J."/>
        </authorList>
    </citation>
    <scope>NUCLEOTIDE SEQUENCE [LARGE SCALE GENOMIC DNA]</scope>
    <source>
        <strain evidence="3 4">SAG 2523</strain>
    </source>
</reference>
<protein>
    <submittedName>
        <fullName evidence="3">Uncharacterized protein</fullName>
    </submittedName>
</protein>
<keyword evidence="4" id="KW-1185">Reference proteome</keyword>
<dbReference type="AlphaFoldDB" id="A0AAW1RQL2"/>
<evidence type="ECO:0000313" key="3">
    <source>
        <dbReference type="EMBL" id="KAK9836082.1"/>
    </source>
</evidence>